<dbReference type="InterPro" id="IPR050496">
    <property type="entry name" value="SNF2_RAD54_helicase_repair"/>
</dbReference>
<dbReference type="SMART" id="SM00490">
    <property type="entry name" value="HELICc"/>
    <property type="match status" value="1"/>
</dbReference>
<dbReference type="InterPro" id="IPR049730">
    <property type="entry name" value="SNF2/RAD54-like_C"/>
</dbReference>
<dbReference type="AlphaFoldDB" id="A0A6S7K4V8"/>
<dbReference type="InterPro" id="IPR027417">
    <property type="entry name" value="P-loop_NTPase"/>
</dbReference>
<accession>A0A6S7K4V8</accession>
<dbReference type="InterPro" id="IPR001650">
    <property type="entry name" value="Helicase_C-like"/>
</dbReference>
<dbReference type="PANTHER" id="PTHR45629:SF7">
    <property type="entry name" value="DNA EXCISION REPAIR PROTEIN ERCC-6-RELATED"/>
    <property type="match status" value="1"/>
</dbReference>
<dbReference type="SUPFAM" id="SSF52540">
    <property type="entry name" value="P-loop containing nucleoside triphosphate hydrolases"/>
    <property type="match status" value="1"/>
</dbReference>
<comment type="caution">
    <text evidence="2">The sequence shown here is derived from an EMBL/GenBank/DDBJ whole genome shotgun (WGS) entry which is preliminary data.</text>
</comment>
<dbReference type="Pfam" id="PF00271">
    <property type="entry name" value="Helicase_C"/>
    <property type="match status" value="1"/>
</dbReference>
<sequence>MKVLDYILAMTKSMSNDKVVLVSNYTQTLDLFEKLCRLRRYQFVRLDGSMTIRKRQKIVDRFNDPSGGDFIFMLSSKAGGCGLNLIGANRLVMYDPDWNPANDEQAMARVWRDGQKKKVYIY</sequence>
<dbReference type="Gene3D" id="3.40.50.300">
    <property type="entry name" value="P-loop containing nucleotide triphosphate hydrolases"/>
    <property type="match status" value="1"/>
</dbReference>
<dbReference type="EMBL" id="CACRXK020023386">
    <property type="protein sequence ID" value="CAB4037704.1"/>
    <property type="molecule type" value="Genomic_DNA"/>
</dbReference>
<evidence type="ECO:0000256" key="1">
    <source>
        <dbReference type="ARBA" id="ARBA00022801"/>
    </source>
</evidence>
<feature type="non-terminal residue" evidence="2">
    <location>
        <position position="122"/>
    </location>
</feature>
<evidence type="ECO:0000313" key="2">
    <source>
        <dbReference type="EMBL" id="CAB4037704.1"/>
    </source>
</evidence>
<dbReference type="GO" id="GO:0005634">
    <property type="term" value="C:nucleus"/>
    <property type="evidence" value="ECO:0007669"/>
    <property type="project" value="TreeGrafter"/>
</dbReference>
<organism evidence="2 3">
    <name type="scientific">Paramuricea clavata</name>
    <name type="common">Red gorgonian</name>
    <name type="synonym">Violescent sea-whip</name>
    <dbReference type="NCBI Taxonomy" id="317549"/>
    <lineage>
        <taxon>Eukaryota</taxon>
        <taxon>Metazoa</taxon>
        <taxon>Cnidaria</taxon>
        <taxon>Anthozoa</taxon>
        <taxon>Octocorallia</taxon>
        <taxon>Malacalcyonacea</taxon>
        <taxon>Plexauridae</taxon>
        <taxon>Paramuricea</taxon>
    </lineage>
</organism>
<name>A0A6S7K4V8_PARCT</name>
<keyword evidence="3" id="KW-1185">Reference proteome</keyword>
<gene>
    <name evidence="2" type="ORF">PACLA_8A014156</name>
</gene>
<dbReference type="PANTHER" id="PTHR45629">
    <property type="entry name" value="SNF2/RAD54 FAMILY MEMBER"/>
    <property type="match status" value="1"/>
</dbReference>
<dbReference type="CDD" id="cd18793">
    <property type="entry name" value="SF2_C_SNF"/>
    <property type="match status" value="1"/>
</dbReference>
<protein>
    <submittedName>
        <fullName evidence="2">DNA repair and recombination RAD54-like</fullName>
    </submittedName>
</protein>
<keyword evidence="1" id="KW-0378">Hydrolase</keyword>
<dbReference type="GO" id="GO:0007131">
    <property type="term" value="P:reciprocal meiotic recombination"/>
    <property type="evidence" value="ECO:0007669"/>
    <property type="project" value="TreeGrafter"/>
</dbReference>
<dbReference type="GO" id="GO:0045003">
    <property type="term" value="P:double-strand break repair via synthesis-dependent strand annealing"/>
    <property type="evidence" value="ECO:0007669"/>
    <property type="project" value="TreeGrafter"/>
</dbReference>
<proteinExistence type="predicted"/>
<dbReference type="PROSITE" id="PS51194">
    <property type="entry name" value="HELICASE_CTER"/>
    <property type="match status" value="1"/>
</dbReference>
<dbReference type="GO" id="GO:0016787">
    <property type="term" value="F:hydrolase activity"/>
    <property type="evidence" value="ECO:0007669"/>
    <property type="project" value="UniProtKB-KW"/>
</dbReference>
<evidence type="ECO:0000313" key="3">
    <source>
        <dbReference type="Proteomes" id="UP001152795"/>
    </source>
</evidence>
<dbReference type="GO" id="GO:0015616">
    <property type="term" value="F:DNA translocase activity"/>
    <property type="evidence" value="ECO:0007669"/>
    <property type="project" value="TreeGrafter"/>
</dbReference>
<reference evidence="2" key="1">
    <citation type="submission" date="2020-04" db="EMBL/GenBank/DDBJ databases">
        <authorList>
            <person name="Alioto T."/>
            <person name="Alioto T."/>
            <person name="Gomez Garrido J."/>
        </authorList>
    </citation>
    <scope>NUCLEOTIDE SEQUENCE</scope>
    <source>
        <strain evidence="2">A484AB</strain>
    </source>
</reference>
<dbReference type="OrthoDB" id="413460at2759"/>
<dbReference type="Proteomes" id="UP001152795">
    <property type="component" value="Unassembled WGS sequence"/>
</dbReference>